<dbReference type="Proteomes" id="UP000573599">
    <property type="component" value="Unassembled WGS sequence"/>
</dbReference>
<dbReference type="AlphaFoldDB" id="A0A852WF22"/>
<keyword evidence="3" id="KW-0949">S-adenosyl-L-methionine</keyword>
<keyword evidence="1 4" id="KW-0489">Methyltransferase</keyword>
<dbReference type="Gene3D" id="3.40.50.150">
    <property type="entry name" value="Vaccinia Virus protein VP39"/>
    <property type="match status" value="1"/>
</dbReference>
<dbReference type="EC" id="2.1.1.104" evidence="4"/>
<protein>
    <submittedName>
        <fullName evidence="4">Caffeoyl-CoA O-methyltransferase</fullName>
        <ecNumber evidence="4">2.1.1.104</ecNumber>
    </submittedName>
</protein>
<dbReference type="PANTHER" id="PTHR10509:SF14">
    <property type="entry name" value="CAFFEOYL-COA O-METHYLTRANSFERASE 3-RELATED"/>
    <property type="match status" value="1"/>
</dbReference>
<dbReference type="InterPro" id="IPR002935">
    <property type="entry name" value="SAM_O-MeTrfase"/>
</dbReference>
<dbReference type="InterPro" id="IPR050362">
    <property type="entry name" value="Cation-dep_OMT"/>
</dbReference>
<dbReference type="GO" id="GO:0032259">
    <property type="term" value="P:methylation"/>
    <property type="evidence" value="ECO:0007669"/>
    <property type="project" value="UniProtKB-KW"/>
</dbReference>
<name>A0A852WF22_9MICO</name>
<dbReference type="SUPFAM" id="SSF53335">
    <property type="entry name" value="S-adenosyl-L-methionine-dependent methyltransferases"/>
    <property type="match status" value="1"/>
</dbReference>
<dbReference type="Pfam" id="PF01596">
    <property type="entry name" value="Methyltransf_3"/>
    <property type="match status" value="1"/>
</dbReference>
<organism evidence="4 5">
    <name type="scientific">Pedococcus badiiscoriae</name>
    <dbReference type="NCBI Taxonomy" id="642776"/>
    <lineage>
        <taxon>Bacteria</taxon>
        <taxon>Bacillati</taxon>
        <taxon>Actinomycetota</taxon>
        <taxon>Actinomycetes</taxon>
        <taxon>Micrococcales</taxon>
        <taxon>Intrasporangiaceae</taxon>
        <taxon>Pedococcus</taxon>
    </lineage>
</organism>
<comment type="caution">
    <text evidence="4">The sequence shown here is derived from an EMBL/GenBank/DDBJ whole genome shotgun (WGS) entry which is preliminary data.</text>
</comment>
<dbReference type="RefSeq" id="WP_337795073.1">
    <property type="nucleotide sequence ID" value="NZ_JACCAB010000001.1"/>
</dbReference>
<keyword evidence="2 4" id="KW-0808">Transferase</keyword>
<evidence type="ECO:0000256" key="3">
    <source>
        <dbReference type="ARBA" id="ARBA00022691"/>
    </source>
</evidence>
<evidence type="ECO:0000256" key="2">
    <source>
        <dbReference type="ARBA" id="ARBA00022679"/>
    </source>
</evidence>
<evidence type="ECO:0000256" key="1">
    <source>
        <dbReference type="ARBA" id="ARBA00022603"/>
    </source>
</evidence>
<sequence>MRSFLVTDAIRDYAAAHSSWRPDPVVRRLQERTAALGSPAGMQIGDDQGQLLTMLTRLVGARSAVEVGTFTGYSSLCIARGLSDGGTLVCCDISEEWTSIGAQAWHEAGVADRIDLRIAPALDTLRALPTEPMIDLVFIDADKGGYVDYWNELVPRVRPGGLLLADNVLWSGEVVDDEKSGENLDALRAFNDVVAADERVEVVVLTAFDGLTIARRR</sequence>
<accession>A0A852WF22</accession>
<dbReference type="PANTHER" id="PTHR10509">
    <property type="entry name" value="O-METHYLTRANSFERASE-RELATED"/>
    <property type="match status" value="1"/>
</dbReference>
<keyword evidence="5" id="KW-1185">Reference proteome</keyword>
<gene>
    <name evidence="4" type="ORF">BJ986_001847</name>
</gene>
<dbReference type="PROSITE" id="PS51682">
    <property type="entry name" value="SAM_OMT_I"/>
    <property type="match status" value="1"/>
</dbReference>
<dbReference type="EMBL" id="JACCAB010000001">
    <property type="protein sequence ID" value="NYG07360.1"/>
    <property type="molecule type" value="Genomic_DNA"/>
</dbReference>
<proteinExistence type="predicted"/>
<dbReference type="InterPro" id="IPR029063">
    <property type="entry name" value="SAM-dependent_MTases_sf"/>
</dbReference>
<reference evidence="4 5" key="1">
    <citation type="submission" date="2020-07" db="EMBL/GenBank/DDBJ databases">
        <title>Sequencing the genomes of 1000 actinobacteria strains.</title>
        <authorList>
            <person name="Klenk H.-P."/>
        </authorList>
    </citation>
    <scope>NUCLEOTIDE SEQUENCE [LARGE SCALE GENOMIC DNA]</scope>
    <source>
        <strain evidence="4 5">DSM 23987</strain>
    </source>
</reference>
<evidence type="ECO:0000313" key="4">
    <source>
        <dbReference type="EMBL" id="NYG07360.1"/>
    </source>
</evidence>
<evidence type="ECO:0000313" key="5">
    <source>
        <dbReference type="Proteomes" id="UP000573599"/>
    </source>
</evidence>
<dbReference type="GO" id="GO:0042409">
    <property type="term" value="F:caffeoyl-CoA O-methyltransferase activity"/>
    <property type="evidence" value="ECO:0007669"/>
    <property type="project" value="UniProtKB-EC"/>
</dbReference>